<dbReference type="OrthoDB" id="9791262at2"/>
<dbReference type="RefSeq" id="WP_116190224.1">
    <property type="nucleotide sequence ID" value="NZ_QTTN01000020.1"/>
</dbReference>
<dbReference type="GO" id="GO:0016706">
    <property type="term" value="F:2-oxoglutarate-dependent dioxygenase activity"/>
    <property type="evidence" value="ECO:0007669"/>
    <property type="project" value="UniProtKB-ARBA"/>
</dbReference>
<keyword evidence="1" id="KW-0560">Oxidoreductase</keyword>
<evidence type="ECO:0000313" key="2">
    <source>
        <dbReference type="Proteomes" id="UP000256304"/>
    </source>
</evidence>
<protein>
    <submittedName>
        <fullName evidence="1">Phytanoyl-CoA dioxygenase PhyH</fullName>
    </submittedName>
</protein>
<dbReference type="PANTHER" id="PTHR20883:SF48">
    <property type="entry name" value="ECTOINE DIOXYGENASE"/>
    <property type="match status" value="1"/>
</dbReference>
<dbReference type="Gene3D" id="2.60.120.620">
    <property type="entry name" value="q2cbj1_9rhob like domain"/>
    <property type="match status" value="1"/>
</dbReference>
<dbReference type="GO" id="GO:0005506">
    <property type="term" value="F:iron ion binding"/>
    <property type="evidence" value="ECO:0007669"/>
    <property type="project" value="UniProtKB-ARBA"/>
</dbReference>
<organism evidence="1 2">
    <name type="scientific">Paenibacillus taihuensis</name>
    <dbReference type="NCBI Taxonomy" id="1156355"/>
    <lineage>
        <taxon>Bacteria</taxon>
        <taxon>Bacillati</taxon>
        <taxon>Bacillota</taxon>
        <taxon>Bacilli</taxon>
        <taxon>Bacillales</taxon>
        <taxon>Paenibacillaceae</taxon>
        <taxon>Paenibacillus</taxon>
    </lineage>
</organism>
<proteinExistence type="predicted"/>
<dbReference type="InterPro" id="IPR008775">
    <property type="entry name" value="Phytyl_CoA_dOase-like"/>
</dbReference>
<name>A0A3D9RWF3_9BACL</name>
<sequence length="288" mass="32104">MINQIGLSPQQIEDYNKDGFLFMDDVLTPEEVEELREACESAQITMLRSQQDYENSTVHSLGITALHPAILRLAKHPAIVQKIIPLIGPNIQLQHSKLATKPPSKGRGIFPWHQDYAFYPHTNSDLLSVMVMLDDATPENGCMSMVKGSHRFGLLSHEKNGSFTPECQENRYWTSDEYEVVDVTPRAGGISIHHCLTLHGSAANLSGKPRRGIVFSYRADDAYQMADTIFDDTGMLICGTKQGVVRCDVGTVWLPVRPFWGNPYGNAWNQVGPFAEETNKQDGSSPQK</sequence>
<dbReference type="Proteomes" id="UP000256304">
    <property type="component" value="Unassembled WGS sequence"/>
</dbReference>
<dbReference type="SUPFAM" id="SSF51197">
    <property type="entry name" value="Clavaminate synthase-like"/>
    <property type="match status" value="1"/>
</dbReference>
<reference evidence="1 2" key="1">
    <citation type="submission" date="2018-08" db="EMBL/GenBank/DDBJ databases">
        <title>Genomic Encyclopedia of Type Strains, Phase III (KMG-III): the genomes of soil and plant-associated and newly described type strains.</title>
        <authorList>
            <person name="Whitman W."/>
        </authorList>
    </citation>
    <scope>NUCLEOTIDE SEQUENCE [LARGE SCALE GENOMIC DNA]</scope>
    <source>
        <strain evidence="1 2">CGMCC 1.10966</strain>
    </source>
</reference>
<dbReference type="Pfam" id="PF05721">
    <property type="entry name" value="PhyH"/>
    <property type="match status" value="1"/>
</dbReference>
<keyword evidence="1" id="KW-0223">Dioxygenase</keyword>
<dbReference type="PANTHER" id="PTHR20883">
    <property type="entry name" value="PHYTANOYL-COA DIOXYGENASE DOMAIN CONTAINING 1"/>
    <property type="match status" value="1"/>
</dbReference>
<evidence type="ECO:0000313" key="1">
    <source>
        <dbReference type="EMBL" id="REE80962.1"/>
    </source>
</evidence>
<accession>A0A3D9RWF3</accession>
<dbReference type="AlphaFoldDB" id="A0A3D9RWF3"/>
<comment type="caution">
    <text evidence="1">The sequence shown here is derived from an EMBL/GenBank/DDBJ whole genome shotgun (WGS) entry which is preliminary data.</text>
</comment>
<keyword evidence="2" id="KW-1185">Reference proteome</keyword>
<dbReference type="EMBL" id="QTTN01000020">
    <property type="protein sequence ID" value="REE80962.1"/>
    <property type="molecule type" value="Genomic_DNA"/>
</dbReference>
<gene>
    <name evidence="1" type="ORF">A8990_1208</name>
</gene>